<gene>
    <name evidence="18" type="ORF">O3P69_003658</name>
</gene>
<evidence type="ECO:0000256" key="1">
    <source>
        <dbReference type="ARBA" id="ARBA00001033"/>
    </source>
</evidence>
<organism evidence="18 19">
    <name type="scientific">Scylla paramamosain</name>
    <name type="common">Mud crab</name>
    <dbReference type="NCBI Taxonomy" id="85552"/>
    <lineage>
        <taxon>Eukaryota</taxon>
        <taxon>Metazoa</taxon>
        <taxon>Ecdysozoa</taxon>
        <taxon>Arthropoda</taxon>
        <taxon>Crustacea</taxon>
        <taxon>Multicrustacea</taxon>
        <taxon>Malacostraca</taxon>
        <taxon>Eumalacostraca</taxon>
        <taxon>Eucarida</taxon>
        <taxon>Decapoda</taxon>
        <taxon>Pleocyemata</taxon>
        <taxon>Brachyura</taxon>
        <taxon>Eubrachyura</taxon>
        <taxon>Portunoidea</taxon>
        <taxon>Portunidae</taxon>
        <taxon>Portuninae</taxon>
        <taxon>Scylla</taxon>
    </lineage>
</organism>
<dbReference type="GO" id="GO:0046854">
    <property type="term" value="P:phosphatidylinositol phosphate biosynthetic process"/>
    <property type="evidence" value="ECO:0007669"/>
    <property type="project" value="InterPro"/>
</dbReference>
<proteinExistence type="inferred from homology"/>
<feature type="binding site" evidence="16">
    <location>
        <position position="171"/>
    </location>
    <ligand>
        <name>Mg(2+)</name>
        <dbReference type="ChEBI" id="CHEBI:18420"/>
        <label>1</label>
        <note>catalytic</note>
    </ligand>
</feature>
<dbReference type="EMBL" id="JARAKH010000011">
    <property type="protein sequence ID" value="KAK8399779.1"/>
    <property type="molecule type" value="Genomic_DNA"/>
</dbReference>
<reference evidence="18 19" key="1">
    <citation type="submission" date="2023-03" db="EMBL/GenBank/DDBJ databases">
        <title>High-quality genome of Scylla paramamosain provides insights in environmental adaptation.</title>
        <authorList>
            <person name="Zhang L."/>
        </authorList>
    </citation>
    <scope>NUCLEOTIDE SEQUENCE [LARGE SCALE GENOMIC DNA]</scope>
    <source>
        <strain evidence="18">LZ_2023a</strain>
        <tissue evidence="18">Muscle</tissue>
    </source>
</reference>
<evidence type="ECO:0000256" key="9">
    <source>
        <dbReference type="ARBA" id="ARBA00022801"/>
    </source>
</evidence>
<keyword evidence="9" id="KW-0378">Hydrolase</keyword>
<dbReference type="GO" id="GO:0016020">
    <property type="term" value="C:membrane"/>
    <property type="evidence" value="ECO:0007669"/>
    <property type="project" value="UniProtKB-SubCell"/>
</dbReference>
<dbReference type="GO" id="GO:0046872">
    <property type="term" value="F:metal ion binding"/>
    <property type="evidence" value="ECO:0007669"/>
    <property type="project" value="UniProtKB-KW"/>
</dbReference>
<dbReference type="InterPro" id="IPR000760">
    <property type="entry name" value="Inositol_monophosphatase-like"/>
</dbReference>
<dbReference type="GO" id="GO:0008254">
    <property type="term" value="F:3'-nucleotidase activity"/>
    <property type="evidence" value="ECO:0007669"/>
    <property type="project" value="TreeGrafter"/>
</dbReference>
<feature type="binding site" evidence="16">
    <location>
        <position position="168"/>
    </location>
    <ligand>
        <name>Mg(2+)</name>
        <dbReference type="ChEBI" id="CHEBI:18420"/>
        <label>1</label>
        <note>catalytic</note>
    </ligand>
</feature>
<dbReference type="PROSITE" id="PS00630">
    <property type="entry name" value="IMP_2"/>
    <property type="match status" value="1"/>
</dbReference>
<feature type="transmembrane region" description="Helical" evidence="17">
    <location>
        <begin position="20"/>
        <end position="41"/>
    </location>
</feature>
<dbReference type="EC" id="3.1.3.25" evidence="6"/>
<evidence type="ECO:0000256" key="2">
    <source>
        <dbReference type="ARBA" id="ARBA00001946"/>
    </source>
</evidence>
<evidence type="ECO:0000256" key="5">
    <source>
        <dbReference type="ARBA" id="ARBA00009759"/>
    </source>
</evidence>
<keyword evidence="19" id="KW-1185">Reference proteome</keyword>
<evidence type="ECO:0000256" key="15">
    <source>
        <dbReference type="ARBA" id="ARBA00074068"/>
    </source>
</evidence>
<dbReference type="Pfam" id="PF00459">
    <property type="entry name" value="Inositol_P"/>
    <property type="match status" value="1"/>
</dbReference>
<comment type="pathway">
    <text evidence="4">Polyol metabolism; myo-inositol biosynthesis; myo-inositol from D-glucose 6-phosphate: step 2/2.</text>
</comment>
<evidence type="ECO:0000256" key="17">
    <source>
        <dbReference type="SAM" id="Phobius"/>
    </source>
</evidence>
<dbReference type="FunFam" id="3.30.540.10:FF:000012">
    <property type="entry name" value="Blast:Putative inositol monophosphatase 3"/>
    <property type="match status" value="1"/>
</dbReference>
<comment type="caution">
    <text evidence="18">The sequence shown here is derived from an EMBL/GenBank/DDBJ whole genome shotgun (WGS) entry which is preliminary data.</text>
</comment>
<feature type="binding site" evidence="16">
    <location>
        <position position="293"/>
    </location>
    <ligand>
        <name>Mg(2+)</name>
        <dbReference type="ChEBI" id="CHEBI:18420"/>
        <label>1</label>
        <note>catalytic</note>
    </ligand>
</feature>
<evidence type="ECO:0000256" key="16">
    <source>
        <dbReference type="PIRSR" id="PIRSR600760-2"/>
    </source>
</evidence>
<evidence type="ECO:0000256" key="13">
    <source>
        <dbReference type="ARBA" id="ARBA00042119"/>
    </source>
</evidence>
<comment type="subcellular location">
    <subcellularLocation>
        <location evidence="3">Membrane</location>
        <topology evidence="3">Single-pass membrane protein</topology>
    </subcellularLocation>
</comment>
<dbReference type="InterPro" id="IPR020550">
    <property type="entry name" value="Inositol_monophosphatase_CS"/>
</dbReference>
<keyword evidence="12 17" id="KW-0472">Membrane</keyword>
<dbReference type="GO" id="GO:0005794">
    <property type="term" value="C:Golgi apparatus"/>
    <property type="evidence" value="ECO:0007669"/>
    <property type="project" value="UniProtKB-ARBA"/>
</dbReference>
<evidence type="ECO:0000313" key="18">
    <source>
        <dbReference type="EMBL" id="KAK8399779.1"/>
    </source>
</evidence>
<dbReference type="CDD" id="cd01640">
    <property type="entry name" value="IPPase"/>
    <property type="match status" value="1"/>
</dbReference>
<dbReference type="GO" id="GO:0052834">
    <property type="term" value="F:inositol monophosphate phosphatase activity"/>
    <property type="evidence" value="ECO:0007669"/>
    <property type="project" value="UniProtKB-EC"/>
</dbReference>
<dbReference type="PANTHER" id="PTHR43028">
    <property type="entry name" value="3'(2'),5'-BISPHOSPHATE NUCLEOTIDASE 1"/>
    <property type="match status" value="1"/>
</dbReference>
<keyword evidence="11 17" id="KW-1133">Transmembrane helix</keyword>
<sequence length="355" mass="38269">MALNDKREIPNPTMNLGASVRVNKCGVCVLMTLMVMVVFLYKYGNNTEFKREVVSLRSLLSAAIDAAERGGRVVYDVREAATLHEQSKGKTKEGANDPVTDGDIKSHLTMFFSLQKSFPAIKIISEEHSLSDVDVSSVSPAALIHPEVTAAIVEDQMVPAGDIRVWIDPLDATQEYTENLKEYVTTMVCVAVRGHPTIGVIHKPFSKSTAWAWVGKGVSPALRQTGNQGVIKNDIARIIVSRSHAGDVKTVATAAFGEKTEVIPAGGAGYKTLAVVEGKADAYVHSTAIKKWDLCAGNAVLFALHGNMTTLGGDHLDYGSQEEYKNEGGVLATLTNHSYYLQKLQVLGIKTPKAG</sequence>
<feature type="binding site" evidence="16">
    <location>
        <position position="170"/>
    </location>
    <ligand>
        <name>Mg(2+)</name>
        <dbReference type="ChEBI" id="CHEBI:18420"/>
        <label>1</label>
        <note>catalytic</note>
    </ligand>
</feature>
<evidence type="ECO:0000256" key="3">
    <source>
        <dbReference type="ARBA" id="ARBA00004167"/>
    </source>
</evidence>
<feature type="binding site" evidence="16">
    <location>
        <position position="126"/>
    </location>
    <ligand>
        <name>Mg(2+)</name>
        <dbReference type="ChEBI" id="CHEBI:18420"/>
        <label>1</label>
        <note>catalytic</note>
    </ligand>
</feature>
<evidence type="ECO:0000256" key="14">
    <source>
        <dbReference type="ARBA" id="ARBA00042949"/>
    </source>
</evidence>
<evidence type="ECO:0000256" key="6">
    <source>
        <dbReference type="ARBA" id="ARBA00013106"/>
    </source>
</evidence>
<name>A0AAW0UI35_SCYPA</name>
<evidence type="ECO:0000313" key="19">
    <source>
        <dbReference type="Proteomes" id="UP001487740"/>
    </source>
</evidence>
<dbReference type="InterPro" id="IPR050725">
    <property type="entry name" value="CysQ/Inositol_MonoPase"/>
</dbReference>
<accession>A0AAW0UI35</accession>
<evidence type="ECO:0000256" key="10">
    <source>
        <dbReference type="ARBA" id="ARBA00022842"/>
    </source>
</evidence>
<evidence type="ECO:0000256" key="12">
    <source>
        <dbReference type="ARBA" id="ARBA00023136"/>
    </source>
</evidence>
<evidence type="ECO:0000256" key="7">
    <source>
        <dbReference type="ARBA" id="ARBA00022692"/>
    </source>
</evidence>
<comment type="catalytic activity">
    <reaction evidence="1">
        <text>a myo-inositol phosphate + H2O = myo-inositol + phosphate</text>
        <dbReference type="Rhea" id="RHEA:24056"/>
        <dbReference type="ChEBI" id="CHEBI:15377"/>
        <dbReference type="ChEBI" id="CHEBI:17268"/>
        <dbReference type="ChEBI" id="CHEBI:43474"/>
        <dbReference type="ChEBI" id="CHEBI:84139"/>
        <dbReference type="EC" id="3.1.3.25"/>
    </reaction>
</comment>
<comment type="similarity">
    <text evidence="5">Belongs to the inositol monophosphatase superfamily.</text>
</comment>
<dbReference type="Gene3D" id="3.30.540.10">
    <property type="entry name" value="Fructose-1,6-Bisphosphatase, subunit A, domain 1"/>
    <property type="match status" value="1"/>
</dbReference>
<evidence type="ECO:0000256" key="8">
    <source>
        <dbReference type="ARBA" id="ARBA00022723"/>
    </source>
</evidence>
<protein>
    <recommendedName>
        <fullName evidence="15">Putative inositol monophosphatase 3</fullName>
        <ecNumber evidence="6">3.1.3.25</ecNumber>
    </recommendedName>
    <alternativeName>
        <fullName evidence="14">Inositol-1(or 4)-monophosphatase 3</fullName>
    </alternativeName>
    <alternativeName>
        <fullName evidence="13">Myo-inositol monophosphatase A3</fullName>
    </alternativeName>
</protein>
<dbReference type="FunFam" id="3.40.190.80:FF:000007">
    <property type="entry name" value="Blast:Putative inositol monophosphatase 3"/>
    <property type="match status" value="1"/>
</dbReference>
<dbReference type="Proteomes" id="UP001487740">
    <property type="component" value="Unassembled WGS sequence"/>
</dbReference>
<keyword evidence="7 17" id="KW-0812">Transmembrane</keyword>
<keyword evidence="8 16" id="KW-0479">Metal-binding</keyword>
<dbReference type="AlphaFoldDB" id="A0AAW0UI35"/>
<dbReference type="PANTHER" id="PTHR43028:SF4">
    <property type="entry name" value="INOSITOL MONOPHOSPHATASE 3"/>
    <property type="match status" value="1"/>
</dbReference>
<comment type="cofactor">
    <cofactor evidence="2 16">
        <name>Mg(2+)</name>
        <dbReference type="ChEBI" id="CHEBI:18420"/>
    </cofactor>
</comment>
<dbReference type="Gene3D" id="3.40.190.80">
    <property type="match status" value="1"/>
</dbReference>
<dbReference type="SUPFAM" id="SSF56655">
    <property type="entry name" value="Carbohydrate phosphatase"/>
    <property type="match status" value="1"/>
</dbReference>
<keyword evidence="10 16" id="KW-0460">Magnesium</keyword>
<evidence type="ECO:0000256" key="11">
    <source>
        <dbReference type="ARBA" id="ARBA00022989"/>
    </source>
</evidence>
<evidence type="ECO:0000256" key="4">
    <source>
        <dbReference type="ARBA" id="ARBA00005152"/>
    </source>
</evidence>